<keyword evidence="3 9" id="KW-0863">Zinc-finger</keyword>
<evidence type="ECO:0000256" key="6">
    <source>
        <dbReference type="ARBA" id="ARBA00023125"/>
    </source>
</evidence>
<evidence type="ECO:0000313" key="13">
    <source>
        <dbReference type="Proteomes" id="UP001289374"/>
    </source>
</evidence>
<dbReference type="Pfam" id="PF05699">
    <property type="entry name" value="Dimer_Tnp_hAT"/>
    <property type="match status" value="1"/>
</dbReference>
<organism evidence="12 13">
    <name type="scientific">Sesamum angolense</name>
    <dbReference type="NCBI Taxonomy" id="2727404"/>
    <lineage>
        <taxon>Eukaryota</taxon>
        <taxon>Viridiplantae</taxon>
        <taxon>Streptophyta</taxon>
        <taxon>Embryophyta</taxon>
        <taxon>Tracheophyta</taxon>
        <taxon>Spermatophyta</taxon>
        <taxon>Magnoliopsida</taxon>
        <taxon>eudicotyledons</taxon>
        <taxon>Gunneridae</taxon>
        <taxon>Pentapetalae</taxon>
        <taxon>asterids</taxon>
        <taxon>lamiids</taxon>
        <taxon>Lamiales</taxon>
        <taxon>Pedaliaceae</taxon>
        <taxon>Sesamum</taxon>
    </lineage>
</organism>
<evidence type="ECO:0000256" key="10">
    <source>
        <dbReference type="SAM" id="MobiDB-lite"/>
    </source>
</evidence>
<feature type="compositionally biased region" description="Basic and acidic residues" evidence="10">
    <location>
        <begin position="1"/>
        <end position="11"/>
    </location>
</feature>
<dbReference type="GO" id="GO:0005634">
    <property type="term" value="C:nucleus"/>
    <property type="evidence" value="ECO:0007669"/>
    <property type="project" value="UniProtKB-SubCell"/>
</dbReference>
<feature type="region of interest" description="Disordered" evidence="10">
    <location>
        <begin position="1"/>
        <end position="24"/>
    </location>
</feature>
<keyword evidence="13" id="KW-1185">Reference proteome</keyword>
<keyword evidence="6" id="KW-0238">DNA-binding</keyword>
<keyword evidence="4" id="KW-0862">Zinc</keyword>
<evidence type="ECO:0000256" key="3">
    <source>
        <dbReference type="ARBA" id="ARBA00022771"/>
    </source>
</evidence>
<dbReference type="InterPro" id="IPR003656">
    <property type="entry name" value="Znf_BED"/>
</dbReference>
<dbReference type="InterPro" id="IPR012337">
    <property type="entry name" value="RNaseH-like_sf"/>
</dbReference>
<keyword evidence="8" id="KW-0539">Nucleus</keyword>
<protein>
    <submittedName>
        <fullName evidence="12">AC transposase</fullName>
    </submittedName>
</protein>
<dbReference type="SUPFAM" id="SSF53098">
    <property type="entry name" value="Ribonuclease H-like"/>
    <property type="match status" value="1"/>
</dbReference>
<evidence type="ECO:0000256" key="5">
    <source>
        <dbReference type="ARBA" id="ARBA00023015"/>
    </source>
</evidence>
<dbReference type="InterPro" id="IPR008906">
    <property type="entry name" value="HATC_C_dom"/>
</dbReference>
<dbReference type="SMART" id="SM00614">
    <property type="entry name" value="ZnF_BED"/>
    <property type="match status" value="1"/>
</dbReference>
<dbReference type="InterPro" id="IPR036236">
    <property type="entry name" value="Znf_C2H2_sf"/>
</dbReference>
<keyword evidence="2" id="KW-0479">Metal-binding</keyword>
<evidence type="ECO:0000256" key="7">
    <source>
        <dbReference type="ARBA" id="ARBA00023163"/>
    </source>
</evidence>
<dbReference type="PANTHER" id="PTHR46481:SF11">
    <property type="entry name" value="ZINC FINGER BED DOMAIN-CONTAINING PROTEIN RICESLEEPER 2-LIKE"/>
    <property type="match status" value="1"/>
</dbReference>
<dbReference type="PANTHER" id="PTHR46481">
    <property type="entry name" value="ZINC FINGER BED DOMAIN-CONTAINING PROTEIN 4"/>
    <property type="match status" value="1"/>
</dbReference>
<evidence type="ECO:0000256" key="4">
    <source>
        <dbReference type="ARBA" id="ARBA00022833"/>
    </source>
</evidence>
<keyword evidence="5" id="KW-0805">Transcription regulation</keyword>
<sequence length="481" mass="55799">MSKDIPDRVEIEETSEDNSNRKRTSEAWNHFKRVKVEGIQFAECNYCKTRLKAPAGYGTTHWHKHYEKVCKKWPKKIDIRQSFLKTNQKVSGEQELGTHIFNQEEARRELASMVILHDYPLSVVDHIGFRRYSTCLQPCFNMISRNTLKGDILKIYKDERTKYYNLLGKIKCRIAITTDMWTSSNNKGFMAVTGHFIDDNWTLQNCILRFLHVPAPHTAEVLADMLVESLMDWNIDRKVSTIMVDNCTTNDAMINHLYKSFLRKTCFLMEDPRYKMSLVEFFFRKIYHESARFNIDEVRQNCYDLLFDYQSRCCTLNESSSSIGSLENTMSSDVHSDVNVDDSLDEFEQFVVSKTSGATNLSATSELDMYLEESLLPRARDFDILNWWKTNGVKFSTLQKMARDILAIPVSTVASESAFSNSGKLINPHPNRLHHTTVEALMCSRRWLWNEANDTCSTSDDIQTCPSILDEEDDQDDRDSK</sequence>
<reference evidence="12" key="2">
    <citation type="journal article" date="2024" name="Plant">
        <title>Genomic evolution and insights into agronomic trait innovations of Sesamum species.</title>
        <authorList>
            <person name="Miao H."/>
            <person name="Wang L."/>
            <person name="Qu L."/>
            <person name="Liu H."/>
            <person name="Sun Y."/>
            <person name="Le M."/>
            <person name="Wang Q."/>
            <person name="Wei S."/>
            <person name="Zheng Y."/>
            <person name="Lin W."/>
            <person name="Duan Y."/>
            <person name="Cao H."/>
            <person name="Xiong S."/>
            <person name="Wang X."/>
            <person name="Wei L."/>
            <person name="Li C."/>
            <person name="Ma Q."/>
            <person name="Ju M."/>
            <person name="Zhao R."/>
            <person name="Li G."/>
            <person name="Mu C."/>
            <person name="Tian Q."/>
            <person name="Mei H."/>
            <person name="Zhang T."/>
            <person name="Gao T."/>
            <person name="Zhang H."/>
        </authorList>
    </citation>
    <scope>NUCLEOTIDE SEQUENCE</scope>
    <source>
        <strain evidence="12">K16</strain>
    </source>
</reference>
<dbReference type="InterPro" id="IPR052035">
    <property type="entry name" value="ZnF_BED_domain_contain"/>
</dbReference>
<dbReference type="SUPFAM" id="SSF57667">
    <property type="entry name" value="beta-beta-alpha zinc fingers"/>
    <property type="match status" value="1"/>
</dbReference>
<gene>
    <name evidence="12" type="ORF">Sango_2591800</name>
</gene>
<dbReference type="Proteomes" id="UP001289374">
    <property type="component" value="Unassembled WGS sequence"/>
</dbReference>
<evidence type="ECO:0000256" key="1">
    <source>
        <dbReference type="ARBA" id="ARBA00004123"/>
    </source>
</evidence>
<keyword evidence="7" id="KW-0804">Transcription</keyword>
<dbReference type="GO" id="GO:0003677">
    <property type="term" value="F:DNA binding"/>
    <property type="evidence" value="ECO:0007669"/>
    <property type="project" value="UniProtKB-KW"/>
</dbReference>
<name>A0AAE2BJ20_9LAMI</name>
<dbReference type="GO" id="GO:0046983">
    <property type="term" value="F:protein dimerization activity"/>
    <property type="evidence" value="ECO:0007669"/>
    <property type="project" value="InterPro"/>
</dbReference>
<dbReference type="AlphaFoldDB" id="A0AAE2BJ20"/>
<dbReference type="EMBL" id="JACGWL010000015">
    <property type="protein sequence ID" value="KAK4387212.1"/>
    <property type="molecule type" value="Genomic_DNA"/>
</dbReference>
<feature type="domain" description="BED-type" evidence="11">
    <location>
        <begin position="22"/>
        <end position="77"/>
    </location>
</feature>
<evidence type="ECO:0000259" key="11">
    <source>
        <dbReference type="PROSITE" id="PS50808"/>
    </source>
</evidence>
<dbReference type="GO" id="GO:0008270">
    <property type="term" value="F:zinc ion binding"/>
    <property type="evidence" value="ECO:0007669"/>
    <property type="project" value="UniProtKB-KW"/>
</dbReference>
<reference evidence="12" key="1">
    <citation type="submission" date="2020-06" db="EMBL/GenBank/DDBJ databases">
        <authorList>
            <person name="Li T."/>
            <person name="Hu X."/>
            <person name="Zhang T."/>
            <person name="Song X."/>
            <person name="Zhang H."/>
            <person name="Dai N."/>
            <person name="Sheng W."/>
            <person name="Hou X."/>
            <person name="Wei L."/>
        </authorList>
    </citation>
    <scope>NUCLEOTIDE SEQUENCE</scope>
    <source>
        <strain evidence="12">K16</strain>
        <tissue evidence="12">Leaf</tissue>
    </source>
</reference>
<evidence type="ECO:0000256" key="9">
    <source>
        <dbReference type="PROSITE-ProRule" id="PRU00027"/>
    </source>
</evidence>
<evidence type="ECO:0000313" key="12">
    <source>
        <dbReference type="EMBL" id="KAK4387212.1"/>
    </source>
</evidence>
<evidence type="ECO:0000256" key="2">
    <source>
        <dbReference type="ARBA" id="ARBA00022723"/>
    </source>
</evidence>
<proteinExistence type="predicted"/>
<accession>A0AAE2BJ20</accession>
<evidence type="ECO:0000256" key="8">
    <source>
        <dbReference type="ARBA" id="ARBA00023242"/>
    </source>
</evidence>
<comment type="caution">
    <text evidence="12">The sequence shown here is derived from an EMBL/GenBank/DDBJ whole genome shotgun (WGS) entry which is preliminary data.</text>
</comment>
<comment type="subcellular location">
    <subcellularLocation>
        <location evidence="1">Nucleus</location>
    </subcellularLocation>
</comment>
<dbReference type="PROSITE" id="PS50808">
    <property type="entry name" value="ZF_BED"/>
    <property type="match status" value="1"/>
</dbReference>